<dbReference type="SUPFAM" id="SSF46955">
    <property type="entry name" value="Putative DNA-binding domain"/>
    <property type="match status" value="1"/>
</dbReference>
<comment type="caution">
    <text evidence="3">The sequence shown here is derived from an EMBL/GenBank/DDBJ whole genome shotgun (WGS) entry which is preliminary data.</text>
</comment>
<evidence type="ECO:0000259" key="2">
    <source>
        <dbReference type="PROSITE" id="PS50937"/>
    </source>
</evidence>
<evidence type="ECO:0000313" key="3">
    <source>
        <dbReference type="EMBL" id="OME92021.1"/>
    </source>
</evidence>
<dbReference type="AlphaFoldDB" id="A0A1R1B0W7"/>
<dbReference type="InterPro" id="IPR047057">
    <property type="entry name" value="MerR_fam"/>
</dbReference>
<dbReference type="SMART" id="SM00422">
    <property type="entry name" value="HTH_MERR"/>
    <property type="match status" value="1"/>
</dbReference>
<dbReference type="Pfam" id="PF13411">
    <property type="entry name" value="MerR_1"/>
    <property type="match status" value="1"/>
</dbReference>
<name>A0A1R1B0W7_PAELA</name>
<dbReference type="OrthoDB" id="1894615at2"/>
<accession>A0A1R1B0W7</accession>
<dbReference type="Gene3D" id="1.10.1660.10">
    <property type="match status" value="1"/>
</dbReference>
<dbReference type="GO" id="GO:0003700">
    <property type="term" value="F:DNA-binding transcription factor activity"/>
    <property type="evidence" value="ECO:0007669"/>
    <property type="project" value="InterPro"/>
</dbReference>
<dbReference type="CDD" id="cd01106">
    <property type="entry name" value="HTH_TipAL-Mta"/>
    <property type="match status" value="1"/>
</dbReference>
<gene>
    <name evidence="3" type="ORF">BK123_15405</name>
</gene>
<dbReference type="PROSITE" id="PS50937">
    <property type="entry name" value="HTH_MERR_2"/>
    <property type="match status" value="1"/>
</dbReference>
<organism evidence="3 4">
    <name type="scientific">Paenibacillus lautus</name>
    <name type="common">Bacillus lautus</name>
    <dbReference type="NCBI Taxonomy" id="1401"/>
    <lineage>
        <taxon>Bacteria</taxon>
        <taxon>Bacillati</taxon>
        <taxon>Bacillota</taxon>
        <taxon>Bacilli</taxon>
        <taxon>Bacillales</taxon>
        <taxon>Paenibacillaceae</taxon>
        <taxon>Paenibacillus</taxon>
    </lineage>
</organism>
<protein>
    <submittedName>
        <fullName evidence="3">MerR family transcriptional regulator</fullName>
    </submittedName>
</protein>
<dbReference type="GO" id="GO:0003677">
    <property type="term" value="F:DNA binding"/>
    <property type="evidence" value="ECO:0007669"/>
    <property type="project" value="UniProtKB-KW"/>
</dbReference>
<dbReference type="InterPro" id="IPR009061">
    <property type="entry name" value="DNA-bd_dom_put_sf"/>
</dbReference>
<dbReference type="Proteomes" id="UP000187074">
    <property type="component" value="Unassembled WGS sequence"/>
</dbReference>
<keyword evidence="1" id="KW-0238">DNA-binding</keyword>
<proteinExistence type="predicted"/>
<sequence length="334" mass="38943">MYSYKEISLQRDGNRNSVTHKDETYSSGQVAALLGSTVKTVRYYDKIGLLKPSNYTEGGHRLYAKDDIWRLQLITTLRFLDFEIDEIRRLIAGEIEIASALDWQIESLEAQVSTLTSMISILRQAKTHDEDSLDYIQDLVKTRTTNSEKRNQFMMDKLEDSKFLDGVPQEWRRSFLYFFNKCIVNQVKITAKQAFVWDELQALINDPQFIPDLVQDEFLFFNMVNQPRWGASVWPKKIEDIQNRLNTALERNLPAGSPFVQSIVENAAMLYANAEQSMNQEDVFRYFAEYAKSPRTERIKRFNTLCAILSPEYRLFSKGNNLLLQGIEWRLGHM</sequence>
<dbReference type="STRING" id="1401.BK123_15405"/>
<feature type="domain" description="HTH merR-type" evidence="2">
    <location>
        <begin position="24"/>
        <end position="93"/>
    </location>
</feature>
<dbReference type="InterPro" id="IPR000551">
    <property type="entry name" value="MerR-type_HTH_dom"/>
</dbReference>
<dbReference type="EMBL" id="MRTF01000005">
    <property type="protein sequence ID" value="OME92021.1"/>
    <property type="molecule type" value="Genomic_DNA"/>
</dbReference>
<dbReference type="RefSeq" id="WP_076323282.1">
    <property type="nucleotide sequence ID" value="NZ_MRTF01000005.1"/>
</dbReference>
<dbReference type="PANTHER" id="PTHR30204">
    <property type="entry name" value="REDOX-CYCLING DRUG-SENSING TRANSCRIPTIONAL ACTIVATOR SOXR"/>
    <property type="match status" value="1"/>
</dbReference>
<evidence type="ECO:0000313" key="4">
    <source>
        <dbReference type="Proteomes" id="UP000187074"/>
    </source>
</evidence>
<reference evidence="3 4" key="1">
    <citation type="submission" date="2016-11" db="EMBL/GenBank/DDBJ databases">
        <title>Paenibacillus species isolates.</title>
        <authorList>
            <person name="Beno S.M."/>
        </authorList>
    </citation>
    <scope>NUCLEOTIDE SEQUENCE [LARGE SCALE GENOMIC DNA]</scope>
    <source>
        <strain evidence="3 4">FSL F4-0100</strain>
    </source>
</reference>
<evidence type="ECO:0000256" key="1">
    <source>
        <dbReference type="ARBA" id="ARBA00023125"/>
    </source>
</evidence>
<dbReference type="PANTHER" id="PTHR30204:SF96">
    <property type="entry name" value="CHROMOSOME-ANCHORING PROTEIN RACA"/>
    <property type="match status" value="1"/>
</dbReference>